<dbReference type="InParanoid" id="A0A1B7MEM0"/>
<dbReference type="Pfam" id="PF20147">
    <property type="entry name" value="Crinkler"/>
    <property type="match status" value="1"/>
</dbReference>
<dbReference type="STRING" id="1314800.A0A1B7MEM0"/>
<feature type="domain" description="Crinkler effector protein N-terminal" evidence="4">
    <location>
        <begin position="6"/>
        <end position="105"/>
    </location>
</feature>
<evidence type="ECO:0000256" key="1">
    <source>
        <dbReference type="ARBA" id="ARBA00004340"/>
    </source>
</evidence>
<evidence type="ECO:0000313" key="6">
    <source>
        <dbReference type="Proteomes" id="UP000092154"/>
    </source>
</evidence>
<dbReference type="Proteomes" id="UP000092154">
    <property type="component" value="Unassembled WGS sequence"/>
</dbReference>
<dbReference type="InterPro" id="IPR045379">
    <property type="entry name" value="Crinkler_N"/>
</dbReference>
<sequence length="126" mass="14010">MYANYKLNCLVLGDDPNHIFPVNIAQTQTVGDLKKVIKDEKKHAFRDVDADGLKLWNVDLPLEGDTFEHLNGLKPDPKESLSPWVKLLKVFSEIPEEEHLHIVVQGPPAGELSVNIATLSSTLMAV</sequence>
<reference evidence="5 6" key="1">
    <citation type="submission" date="2016-06" db="EMBL/GenBank/DDBJ databases">
        <title>Comparative genomics of the ectomycorrhizal sister species Rhizopogon vinicolor and Rhizopogon vesiculosus (Basidiomycota: Boletales) reveals a divergence of the mating type B locus.</title>
        <authorList>
            <consortium name="DOE Joint Genome Institute"/>
            <person name="Mujic A.B."/>
            <person name="Kuo A."/>
            <person name="Tritt A."/>
            <person name="Lipzen A."/>
            <person name="Chen C."/>
            <person name="Johnson J."/>
            <person name="Sharma A."/>
            <person name="Barry K."/>
            <person name="Grigoriev I.V."/>
            <person name="Spatafora J.W."/>
        </authorList>
    </citation>
    <scope>NUCLEOTIDE SEQUENCE [LARGE SCALE GENOMIC DNA]</scope>
    <source>
        <strain evidence="5 6">AM-OR11-026</strain>
    </source>
</reference>
<name>A0A1B7MEM0_9AGAM</name>
<dbReference type="OrthoDB" id="2427869at2759"/>
<keyword evidence="6" id="KW-1185">Reference proteome</keyword>
<evidence type="ECO:0000313" key="5">
    <source>
        <dbReference type="EMBL" id="OAX31044.1"/>
    </source>
</evidence>
<dbReference type="EMBL" id="KV449638">
    <property type="protein sequence ID" value="OAX31044.1"/>
    <property type="molecule type" value="Genomic_DNA"/>
</dbReference>
<evidence type="ECO:0000256" key="2">
    <source>
        <dbReference type="ARBA" id="ARBA00004613"/>
    </source>
</evidence>
<accession>A0A1B7MEM0</accession>
<comment type="subcellular location">
    <subcellularLocation>
        <location evidence="1">Host cell</location>
    </subcellularLocation>
    <subcellularLocation>
        <location evidence="2">Secreted</location>
    </subcellularLocation>
</comment>
<gene>
    <name evidence="5" type="ORF">K503DRAFT_129693</name>
</gene>
<dbReference type="AlphaFoldDB" id="A0A1B7MEM0"/>
<protein>
    <recommendedName>
        <fullName evidence="4">Crinkler effector protein N-terminal domain-containing protein</fullName>
    </recommendedName>
</protein>
<dbReference type="GO" id="GO:0043657">
    <property type="term" value="C:host cell"/>
    <property type="evidence" value="ECO:0007669"/>
    <property type="project" value="UniProtKB-SubCell"/>
</dbReference>
<evidence type="ECO:0000256" key="3">
    <source>
        <dbReference type="ARBA" id="ARBA00022525"/>
    </source>
</evidence>
<proteinExistence type="predicted"/>
<dbReference type="GO" id="GO:0005576">
    <property type="term" value="C:extracellular region"/>
    <property type="evidence" value="ECO:0007669"/>
    <property type="project" value="UniProtKB-SubCell"/>
</dbReference>
<evidence type="ECO:0000259" key="4">
    <source>
        <dbReference type="Pfam" id="PF20147"/>
    </source>
</evidence>
<keyword evidence="3" id="KW-0964">Secreted</keyword>
<organism evidence="5 6">
    <name type="scientific">Rhizopogon vinicolor AM-OR11-026</name>
    <dbReference type="NCBI Taxonomy" id="1314800"/>
    <lineage>
        <taxon>Eukaryota</taxon>
        <taxon>Fungi</taxon>
        <taxon>Dikarya</taxon>
        <taxon>Basidiomycota</taxon>
        <taxon>Agaricomycotina</taxon>
        <taxon>Agaricomycetes</taxon>
        <taxon>Agaricomycetidae</taxon>
        <taxon>Boletales</taxon>
        <taxon>Suillineae</taxon>
        <taxon>Rhizopogonaceae</taxon>
        <taxon>Rhizopogon</taxon>
    </lineage>
</organism>